<feature type="transmembrane region" description="Helical" evidence="6">
    <location>
        <begin position="142"/>
        <end position="165"/>
    </location>
</feature>
<gene>
    <name evidence="7" type="ORF">CUJ86_10625</name>
</gene>
<feature type="transmembrane region" description="Helical" evidence="6">
    <location>
        <begin position="177"/>
        <end position="195"/>
    </location>
</feature>
<keyword evidence="4 6" id="KW-1133">Transmembrane helix</keyword>
<dbReference type="EMBL" id="PGCL01000005">
    <property type="protein sequence ID" value="TAJ43575.1"/>
    <property type="molecule type" value="Genomic_DNA"/>
</dbReference>
<reference evidence="7 8" key="1">
    <citation type="submission" date="2017-11" db="EMBL/GenBank/DDBJ databases">
        <title>Isolation and Characterization of Methanofollis Species from Methane Seep Offshore SW Taiwan.</title>
        <authorList>
            <person name="Teng N.-H."/>
            <person name="Lai M.-C."/>
            <person name="Chen S.-C."/>
        </authorList>
    </citation>
    <scope>NUCLEOTIDE SEQUENCE [LARGE SCALE GENOMIC DNA]</scope>
    <source>
        <strain evidence="7 8">FWC-SCC2</strain>
    </source>
</reference>
<protein>
    <submittedName>
        <fullName evidence="7">Polysaccharide biosynthesis protein</fullName>
    </submittedName>
</protein>
<feature type="transmembrane region" description="Helical" evidence="6">
    <location>
        <begin position="391"/>
        <end position="409"/>
    </location>
</feature>
<comment type="subcellular location">
    <subcellularLocation>
        <location evidence="1">Cell membrane</location>
        <topology evidence="1">Multi-pass membrane protein</topology>
    </subcellularLocation>
</comment>
<dbReference type="PANTHER" id="PTHR30250">
    <property type="entry name" value="PST FAMILY PREDICTED COLANIC ACID TRANSPORTER"/>
    <property type="match status" value="1"/>
</dbReference>
<feature type="transmembrane region" description="Helical" evidence="6">
    <location>
        <begin position="328"/>
        <end position="351"/>
    </location>
</feature>
<evidence type="ECO:0000256" key="4">
    <source>
        <dbReference type="ARBA" id="ARBA00022989"/>
    </source>
</evidence>
<name>A0A483CQT9_9EURY</name>
<dbReference type="Proteomes" id="UP000292580">
    <property type="component" value="Unassembled WGS sequence"/>
</dbReference>
<evidence type="ECO:0000256" key="5">
    <source>
        <dbReference type="ARBA" id="ARBA00023136"/>
    </source>
</evidence>
<feature type="transmembrane region" description="Helical" evidence="6">
    <location>
        <begin position="201"/>
        <end position="225"/>
    </location>
</feature>
<keyword evidence="3 6" id="KW-0812">Transmembrane</keyword>
<feature type="transmembrane region" description="Helical" evidence="6">
    <location>
        <begin position="99"/>
        <end position="122"/>
    </location>
</feature>
<feature type="transmembrane region" description="Helical" evidence="6">
    <location>
        <begin position="55"/>
        <end position="78"/>
    </location>
</feature>
<evidence type="ECO:0000256" key="2">
    <source>
        <dbReference type="ARBA" id="ARBA00022475"/>
    </source>
</evidence>
<feature type="transmembrane region" description="Helical" evidence="6">
    <location>
        <begin position="280"/>
        <end position="307"/>
    </location>
</feature>
<keyword evidence="2" id="KW-1003">Cell membrane</keyword>
<dbReference type="GO" id="GO:0005886">
    <property type="term" value="C:plasma membrane"/>
    <property type="evidence" value="ECO:0007669"/>
    <property type="project" value="UniProtKB-SubCell"/>
</dbReference>
<keyword evidence="5 6" id="KW-0472">Membrane</keyword>
<evidence type="ECO:0000256" key="6">
    <source>
        <dbReference type="SAM" id="Phobius"/>
    </source>
</evidence>
<proteinExistence type="predicted"/>
<evidence type="ECO:0000256" key="3">
    <source>
        <dbReference type="ARBA" id="ARBA00022692"/>
    </source>
</evidence>
<keyword evidence="8" id="KW-1185">Reference proteome</keyword>
<accession>A0A483CQT9</accession>
<dbReference type="Pfam" id="PF01943">
    <property type="entry name" value="Polysacc_synt"/>
    <property type="match status" value="1"/>
</dbReference>
<feature type="transmembrane region" description="Helical" evidence="6">
    <location>
        <begin position="27"/>
        <end position="49"/>
    </location>
</feature>
<feature type="transmembrane region" description="Helical" evidence="6">
    <location>
        <begin position="481"/>
        <end position="500"/>
    </location>
</feature>
<feature type="transmembrane region" description="Helical" evidence="6">
    <location>
        <begin position="246"/>
        <end position="268"/>
    </location>
</feature>
<feature type="transmembrane region" description="Helical" evidence="6">
    <location>
        <begin position="415"/>
        <end position="434"/>
    </location>
</feature>
<sequence>MDKWSKDLLPNSPEDDENYSRQVPRNLLSYFAVSLTNLVVGFWLTPFYVQSLGVAAYGLIPLATSITNYFGIITESIHTTVSRYLTVDLRTNNFKKANITFNTAIFGALGLILIITPIAAILSFNVESIFSIPEGIADDAMVMFLGIISAFLLNAWASNFGVPLFSHNRLDLKNLIVVVRYLSQVIIVVALFFILSPSIRYIGVSFFIAAIIAFVITLLLWKWIAPQLKVKPRDFNIQRLKDLSGLGGWYLVTVAGSLLFTQIDLIVINLSLDPVAGGEYAIALTWSLLLRSMASMFDGVVGPVIMIDYAREKFDSILRISKTAVKCMGYIIALPVGLISGFAPQLLTLWVGPEFAGLAPLMWILIGHLVINLAVRPLFPIEVAFNKVRTPGLITLGMGICNLLLAVFLVNFTALGMYGVAIAGAIMLTMKNSIFTPWYAARIMGVSSTTFVRPLVSGLVAVIIIASSLYILHFWISITSWIQLGACSAIVGLAYTGMIWRFGLSLQERKVILSLVPSPIQQKISFLA</sequence>
<dbReference type="PANTHER" id="PTHR30250:SF26">
    <property type="entry name" value="PSMA PROTEIN"/>
    <property type="match status" value="1"/>
</dbReference>
<feature type="transmembrane region" description="Helical" evidence="6">
    <location>
        <begin position="455"/>
        <end position="475"/>
    </location>
</feature>
<dbReference type="InterPro" id="IPR002797">
    <property type="entry name" value="Polysacc_synth"/>
</dbReference>
<organism evidence="7 8">
    <name type="scientific">Methanofollis fontis</name>
    <dbReference type="NCBI Taxonomy" id="2052832"/>
    <lineage>
        <taxon>Archaea</taxon>
        <taxon>Methanobacteriati</taxon>
        <taxon>Methanobacteriota</taxon>
        <taxon>Stenosarchaea group</taxon>
        <taxon>Methanomicrobia</taxon>
        <taxon>Methanomicrobiales</taxon>
        <taxon>Methanomicrobiaceae</taxon>
        <taxon>Methanofollis</taxon>
    </lineage>
</organism>
<comment type="caution">
    <text evidence="7">The sequence shown here is derived from an EMBL/GenBank/DDBJ whole genome shotgun (WGS) entry which is preliminary data.</text>
</comment>
<evidence type="ECO:0000313" key="8">
    <source>
        <dbReference type="Proteomes" id="UP000292580"/>
    </source>
</evidence>
<dbReference type="InterPro" id="IPR050833">
    <property type="entry name" value="Poly_Biosynth_Transport"/>
</dbReference>
<dbReference type="AlphaFoldDB" id="A0A483CQT9"/>
<evidence type="ECO:0000313" key="7">
    <source>
        <dbReference type="EMBL" id="TAJ43575.1"/>
    </source>
</evidence>
<evidence type="ECO:0000256" key="1">
    <source>
        <dbReference type="ARBA" id="ARBA00004651"/>
    </source>
</evidence>
<feature type="transmembrane region" description="Helical" evidence="6">
    <location>
        <begin position="357"/>
        <end position="379"/>
    </location>
</feature>